<dbReference type="GO" id="GO:0006511">
    <property type="term" value="P:ubiquitin-dependent protein catabolic process"/>
    <property type="evidence" value="ECO:0007669"/>
    <property type="project" value="TreeGrafter"/>
</dbReference>
<dbReference type="SUPFAM" id="SSF46934">
    <property type="entry name" value="UBA-like"/>
    <property type="match status" value="1"/>
</dbReference>
<dbReference type="FunFam" id="1.10.260.100:FF:000001">
    <property type="entry name" value="Ubiquilin 1"/>
    <property type="match status" value="1"/>
</dbReference>
<dbReference type="InterPro" id="IPR015496">
    <property type="entry name" value="Ubiquilin"/>
</dbReference>
<dbReference type="eggNOG" id="KOG0010">
    <property type="taxonomic scope" value="Eukaryota"/>
</dbReference>
<dbReference type="STRING" id="2880.D7FR67"/>
<dbReference type="InterPro" id="IPR006636">
    <property type="entry name" value="STI1_HS-bd"/>
</dbReference>
<dbReference type="SUPFAM" id="SSF54236">
    <property type="entry name" value="Ubiquitin-like"/>
    <property type="match status" value="1"/>
</dbReference>
<dbReference type="Gene3D" id="3.10.20.90">
    <property type="entry name" value="Phosphatidylinositol 3-kinase Catalytic Subunit, Chain A, domain 1"/>
    <property type="match status" value="1"/>
</dbReference>
<dbReference type="AlphaFoldDB" id="D7FR67"/>
<evidence type="ECO:0000313" key="4">
    <source>
        <dbReference type="EMBL" id="CBJ49192.1"/>
    </source>
</evidence>
<feature type="region of interest" description="Disordered" evidence="1">
    <location>
        <begin position="481"/>
        <end position="517"/>
    </location>
</feature>
<keyword evidence="5" id="KW-1185">Reference proteome</keyword>
<dbReference type="SMART" id="SM00213">
    <property type="entry name" value="UBQ"/>
    <property type="match status" value="1"/>
</dbReference>
<dbReference type="OMA" id="EVRFQTQ"/>
<dbReference type="InterPro" id="IPR029071">
    <property type="entry name" value="Ubiquitin-like_domsf"/>
</dbReference>
<organism evidence="4 5">
    <name type="scientific">Ectocarpus siliculosus</name>
    <name type="common">Brown alga</name>
    <name type="synonym">Conferva siliculosa</name>
    <dbReference type="NCBI Taxonomy" id="2880"/>
    <lineage>
        <taxon>Eukaryota</taxon>
        <taxon>Sar</taxon>
        <taxon>Stramenopiles</taxon>
        <taxon>Ochrophyta</taxon>
        <taxon>PX clade</taxon>
        <taxon>Phaeophyceae</taxon>
        <taxon>Ectocarpales</taxon>
        <taxon>Ectocarpaceae</taxon>
        <taxon>Ectocarpus</taxon>
    </lineage>
</organism>
<dbReference type="EMBL" id="FN648389">
    <property type="protein sequence ID" value="CBJ49192.1"/>
    <property type="molecule type" value="Genomic_DNA"/>
</dbReference>
<proteinExistence type="predicted"/>
<dbReference type="Gene3D" id="1.10.260.100">
    <property type="match status" value="1"/>
</dbReference>
<gene>
    <name evidence="4" type="ORF">Esi_0211_0010</name>
</gene>
<dbReference type="Pfam" id="PF00627">
    <property type="entry name" value="UBA"/>
    <property type="match status" value="1"/>
</dbReference>
<dbReference type="Pfam" id="PF23195">
    <property type="entry name" value="UBQLN1"/>
    <property type="match status" value="2"/>
</dbReference>
<dbReference type="InterPro" id="IPR019954">
    <property type="entry name" value="Ubiquitin_CS"/>
</dbReference>
<evidence type="ECO:0000256" key="1">
    <source>
        <dbReference type="SAM" id="MobiDB-lite"/>
    </source>
</evidence>
<protein>
    <submittedName>
        <fullName evidence="4">Ubiquitin family protein, expressed</fullName>
    </submittedName>
</protein>
<dbReference type="GO" id="GO:0031593">
    <property type="term" value="F:polyubiquitin modification-dependent protein binding"/>
    <property type="evidence" value="ECO:0007669"/>
    <property type="project" value="TreeGrafter"/>
</dbReference>
<accession>D7FR67</accession>
<feature type="domain" description="Ubiquitin-like" evidence="3">
    <location>
        <begin position="4"/>
        <end position="80"/>
    </location>
</feature>
<dbReference type="Gene3D" id="1.10.8.10">
    <property type="entry name" value="DNA helicase RuvA subunit, C-terminal domain"/>
    <property type="match status" value="1"/>
</dbReference>
<dbReference type="EMBL" id="FN649731">
    <property type="protein sequence ID" value="CBJ49192.1"/>
    <property type="molecule type" value="Genomic_DNA"/>
</dbReference>
<dbReference type="InterPro" id="IPR000626">
    <property type="entry name" value="Ubiquitin-like_dom"/>
</dbReference>
<feature type="compositionally biased region" description="Low complexity" evidence="1">
    <location>
        <begin position="77"/>
        <end position="88"/>
    </location>
</feature>
<dbReference type="OrthoDB" id="267397at2759"/>
<name>D7FR67_ECTSI</name>
<dbReference type="GO" id="GO:0005829">
    <property type="term" value="C:cytosol"/>
    <property type="evidence" value="ECO:0007669"/>
    <property type="project" value="TreeGrafter"/>
</dbReference>
<evidence type="ECO:0000259" key="2">
    <source>
        <dbReference type="PROSITE" id="PS50030"/>
    </source>
</evidence>
<feature type="compositionally biased region" description="Gly residues" evidence="1">
    <location>
        <begin position="106"/>
        <end position="116"/>
    </location>
</feature>
<dbReference type="CDD" id="cd16106">
    <property type="entry name" value="Ubl_Dsk2p_like"/>
    <property type="match status" value="1"/>
</dbReference>
<dbReference type="InterPro" id="IPR009060">
    <property type="entry name" value="UBA-like_sf"/>
</dbReference>
<dbReference type="PANTHER" id="PTHR10677">
    <property type="entry name" value="UBIQUILIN"/>
    <property type="match status" value="1"/>
</dbReference>
<sequence>MPEVSVNVRCSNGEKFTTEVDTEATVLAFKQKISEKAGVAPELQRLIYKGRVMKEDQDTLASYTVEADSTVHLVRSQARAAPSMPAAGGAAGTNPSPSATNPFGGTPPGGAGGGGANPFAEMMGSMGGGGMDINRMQQQLMSNPEMMANIMNSPMMESLLNNPDMLRNIMFSNPQMQQVMQNNPQLAQVLNDPATMRQYLDMARNPEAMNQARRSQDLMMSQIENQPGGFNALRRLYTEVQEPMMQASEGMVGNDNAGTAGANNNNAGTPAANPSAGPNTSALPNPWAAAGTPAAAPTGGTNAPAQTPGANPWAALRQGMGAAGGGMPGMPGGGQMDPAMMQQMMNNPMVQQMVSQMADDPAIMETMIAQNPQLQQALQANPALRGQLPQFMRRMADPQNVQALAQMQQWMEQLQRAGVLPPGMMPGPPGAGGGGADFGPGLAGLSNFGTFNLGGGTPPAAGGLDFSTLLGGAGAANNPWAAAPPASSSSSPSSNTTTPSATAATPPPSASTAPPVANPEETYAAQLTQMNDMGFTDRAACVRALVASQGNVNMAVERMLGGGV</sequence>
<feature type="domain" description="UBA" evidence="2">
    <location>
        <begin position="518"/>
        <end position="562"/>
    </location>
</feature>
<evidence type="ECO:0000313" key="5">
    <source>
        <dbReference type="Proteomes" id="UP000002630"/>
    </source>
</evidence>
<feature type="region of interest" description="Disordered" evidence="1">
    <location>
        <begin position="77"/>
        <end position="125"/>
    </location>
</feature>
<feature type="compositionally biased region" description="Low complexity" evidence="1">
    <location>
        <begin position="253"/>
        <end position="310"/>
    </location>
</feature>
<dbReference type="InParanoid" id="D7FR67"/>
<dbReference type="PROSITE" id="PS00299">
    <property type="entry name" value="UBIQUITIN_1"/>
    <property type="match status" value="1"/>
</dbReference>
<dbReference type="PANTHER" id="PTHR10677:SF3">
    <property type="entry name" value="FI07626P-RELATED"/>
    <property type="match status" value="1"/>
</dbReference>
<dbReference type="FunCoup" id="D7FR67">
    <property type="interactions" value="238"/>
</dbReference>
<dbReference type="Pfam" id="PF00240">
    <property type="entry name" value="ubiquitin"/>
    <property type="match status" value="1"/>
</dbReference>
<reference evidence="4 5" key="1">
    <citation type="journal article" date="2010" name="Nature">
        <title>The Ectocarpus genome and the independent evolution of multicellularity in brown algae.</title>
        <authorList>
            <person name="Cock J.M."/>
            <person name="Sterck L."/>
            <person name="Rouze P."/>
            <person name="Scornet D."/>
            <person name="Allen A.E."/>
            <person name="Amoutzias G."/>
            <person name="Anthouard V."/>
            <person name="Artiguenave F."/>
            <person name="Aury J.M."/>
            <person name="Badger J.H."/>
            <person name="Beszteri B."/>
            <person name="Billiau K."/>
            <person name="Bonnet E."/>
            <person name="Bothwell J.H."/>
            <person name="Bowler C."/>
            <person name="Boyen C."/>
            <person name="Brownlee C."/>
            <person name="Carrano C.J."/>
            <person name="Charrier B."/>
            <person name="Cho G.Y."/>
            <person name="Coelho S.M."/>
            <person name="Collen J."/>
            <person name="Corre E."/>
            <person name="Da Silva C."/>
            <person name="Delage L."/>
            <person name="Delaroque N."/>
            <person name="Dittami S.M."/>
            <person name="Doulbeau S."/>
            <person name="Elias M."/>
            <person name="Farnham G."/>
            <person name="Gachon C.M."/>
            <person name="Gschloessl B."/>
            <person name="Heesch S."/>
            <person name="Jabbari K."/>
            <person name="Jubin C."/>
            <person name="Kawai H."/>
            <person name="Kimura K."/>
            <person name="Kloareg B."/>
            <person name="Kupper F.C."/>
            <person name="Lang D."/>
            <person name="Le Bail A."/>
            <person name="Leblanc C."/>
            <person name="Lerouge P."/>
            <person name="Lohr M."/>
            <person name="Lopez P.J."/>
            <person name="Martens C."/>
            <person name="Maumus F."/>
            <person name="Michel G."/>
            <person name="Miranda-Saavedra D."/>
            <person name="Morales J."/>
            <person name="Moreau H."/>
            <person name="Motomura T."/>
            <person name="Nagasato C."/>
            <person name="Napoli C.A."/>
            <person name="Nelson D.R."/>
            <person name="Nyvall-Collen P."/>
            <person name="Peters A.F."/>
            <person name="Pommier C."/>
            <person name="Potin P."/>
            <person name="Poulain J."/>
            <person name="Quesneville H."/>
            <person name="Read B."/>
            <person name="Rensing S.A."/>
            <person name="Ritter A."/>
            <person name="Rousvoal S."/>
            <person name="Samanta M."/>
            <person name="Samson G."/>
            <person name="Schroeder D.C."/>
            <person name="Segurens B."/>
            <person name="Strittmatter M."/>
            <person name="Tonon T."/>
            <person name="Tregear J.W."/>
            <person name="Valentin K."/>
            <person name="von Dassow P."/>
            <person name="Yamagishi T."/>
            <person name="Van de Peer Y."/>
            <person name="Wincker P."/>
        </authorList>
    </citation>
    <scope>NUCLEOTIDE SEQUENCE [LARGE SCALE GENOMIC DNA]</scope>
    <source>
        <strain evidence="5">Ec32 / CCAP1310/4</strain>
    </source>
</reference>
<evidence type="ECO:0000259" key="3">
    <source>
        <dbReference type="PROSITE" id="PS50053"/>
    </source>
</evidence>
<dbReference type="CDD" id="cd14399">
    <property type="entry name" value="UBA_PLICs"/>
    <property type="match status" value="1"/>
</dbReference>
<dbReference type="PROSITE" id="PS50053">
    <property type="entry name" value="UBIQUITIN_2"/>
    <property type="match status" value="1"/>
</dbReference>
<dbReference type="SMART" id="SM00165">
    <property type="entry name" value="UBA"/>
    <property type="match status" value="1"/>
</dbReference>
<dbReference type="PROSITE" id="PS50030">
    <property type="entry name" value="UBA"/>
    <property type="match status" value="1"/>
</dbReference>
<dbReference type="Proteomes" id="UP000002630">
    <property type="component" value="Linkage Group LG06"/>
</dbReference>
<dbReference type="InterPro" id="IPR015940">
    <property type="entry name" value="UBA"/>
</dbReference>
<feature type="region of interest" description="Disordered" evidence="1">
    <location>
        <begin position="251"/>
        <end position="311"/>
    </location>
</feature>
<dbReference type="SMART" id="SM00727">
    <property type="entry name" value="STI1"/>
    <property type="match status" value="4"/>
</dbReference>